<dbReference type="InterPro" id="IPR001781">
    <property type="entry name" value="Znf_LIM"/>
</dbReference>
<feature type="domain" description="LIM zinc-binding" evidence="6">
    <location>
        <begin position="1"/>
        <end position="62"/>
    </location>
</feature>
<evidence type="ECO:0000313" key="8">
    <source>
        <dbReference type="Proteomes" id="UP000694621"/>
    </source>
</evidence>
<evidence type="ECO:0000256" key="5">
    <source>
        <dbReference type="PROSITE-ProRule" id="PRU00125"/>
    </source>
</evidence>
<dbReference type="Gene3D" id="2.10.110.10">
    <property type="entry name" value="Cysteine Rich Protein"/>
    <property type="match status" value="1"/>
</dbReference>
<evidence type="ECO:0000256" key="3">
    <source>
        <dbReference type="ARBA" id="ARBA00022833"/>
    </source>
</evidence>
<dbReference type="SUPFAM" id="SSF57716">
    <property type="entry name" value="Glucocorticoid receptor-like (DNA-binding domain)"/>
    <property type="match status" value="2"/>
</dbReference>
<keyword evidence="1 5" id="KW-0479">Metal-binding</keyword>
<keyword evidence="4 5" id="KW-0440">LIM domain</keyword>
<dbReference type="GO" id="GO:0046872">
    <property type="term" value="F:metal ion binding"/>
    <property type="evidence" value="ECO:0007669"/>
    <property type="project" value="UniProtKB-KW"/>
</dbReference>
<dbReference type="PANTHER" id="PTHR24207">
    <property type="entry name" value="ZYX102 PROTEIN"/>
    <property type="match status" value="1"/>
</dbReference>
<dbReference type="GO" id="GO:0005925">
    <property type="term" value="C:focal adhesion"/>
    <property type="evidence" value="ECO:0007669"/>
    <property type="project" value="TreeGrafter"/>
</dbReference>
<keyword evidence="3 5" id="KW-0862">Zinc</keyword>
<protein>
    <recommendedName>
        <fullName evidence="6">LIM zinc-binding domain-containing protein</fullName>
    </recommendedName>
</protein>
<reference evidence="7" key="1">
    <citation type="submission" date="2025-08" db="UniProtKB">
        <authorList>
            <consortium name="Ensembl"/>
        </authorList>
    </citation>
    <scope>IDENTIFICATION</scope>
</reference>
<evidence type="ECO:0000259" key="6">
    <source>
        <dbReference type="PROSITE" id="PS50023"/>
    </source>
</evidence>
<dbReference type="Ensembl" id="ENSAMXT00005037131.1">
    <property type="protein sequence ID" value="ENSAMXP00005034008.1"/>
    <property type="gene ID" value="ENSAMXG00005016427.1"/>
</dbReference>
<proteinExistence type="predicted"/>
<keyword evidence="2" id="KW-0677">Repeat</keyword>
<dbReference type="Pfam" id="PF00412">
    <property type="entry name" value="LIM"/>
    <property type="match status" value="1"/>
</dbReference>
<dbReference type="FunFam" id="2.10.110.10:FF:000047">
    <property type="entry name" value="lipoma-preferred partner isoform X1"/>
    <property type="match status" value="1"/>
</dbReference>
<dbReference type="AlphaFoldDB" id="A0A8B9KAP1"/>
<dbReference type="Proteomes" id="UP000694621">
    <property type="component" value="Unplaced"/>
</dbReference>
<evidence type="ECO:0000313" key="7">
    <source>
        <dbReference type="Ensembl" id="ENSAMXP00005034008.1"/>
    </source>
</evidence>
<accession>A0A8B9KAP1</accession>
<dbReference type="GO" id="GO:0098609">
    <property type="term" value="P:cell-cell adhesion"/>
    <property type="evidence" value="ECO:0007669"/>
    <property type="project" value="TreeGrafter"/>
</dbReference>
<dbReference type="PANTHER" id="PTHR24207:SF0">
    <property type="entry name" value="LIPOMA-PREFERRED PARTNER"/>
    <property type="match status" value="1"/>
</dbReference>
<name>A0A8B9KAP1_ASTMX</name>
<sequence length="83" mass="9401">LQPNYCGENVLGEGTGCTAMDQVFHVDCFICMTCSCKLRGKPFYAVEKKAYCEPCYIVSVEPQRHTRTHIGPLVEVLLLIYRL</sequence>
<dbReference type="GO" id="GO:0001725">
    <property type="term" value="C:stress fiber"/>
    <property type="evidence" value="ECO:0007669"/>
    <property type="project" value="TreeGrafter"/>
</dbReference>
<dbReference type="SMART" id="SM00132">
    <property type="entry name" value="LIM"/>
    <property type="match status" value="1"/>
</dbReference>
<dbReference type="PROSITE" id="PS50023">
    <property type="entry name" value="LIM_DOMAIN_2"/>
    <property type="match status" value="1"/>
</dbReference>
<evidence type="ECO:0000256" key="1">
    <source>
        <dbReference type="ARBA" id="ARBA00022723"/>
    </source>
</evidence>
<evidence type="ECO:0000256" key="4">
    <source>
        <dbReference type="ARBA" id="ARBA00023038"/>
    </source>
</evidence>
<organism evidence="7 8">
    <name type="scientific">Astyanax mexicanus</name>
    <name type="common">Blind cave fish</name>
    <name type="synonym">Astyanax fasciatus mexicanus</name>
    <dbReference type="NCBI Taxonomy" id="7994"/>
    <lineage>
        <taxon>Eukaryota</taxon>
        <taxon>Metazoa</taxon>
        <taxon>Chordata</taxon>
        <taxon>Craniata</taxon>
        <taxon>Vertebrata</taxon>
        <taxon>Euteleostomi</taxon>
        <taxon>Actinopterygii</taxon>
        <taxon>Neopterygii</taxon>
        <taxon>Teleostei</taxon>
        <taxon>Ostariophysi</taxon>
        <taxon>Characiformes</taxon>
        <taxon>Characoidei</taxon>
        <taxon>Acestrorhamphidae</taxon>
        <taxon>Acestrorhamphinae</taxon>
        <taxon>Astyanax</taxon>
    </lineage>
</organism>
<dbReference type="CDD" id="cd09350">
    <property type="entry name" value="LIM1_TRIP6"/>
    <property type="match status" value="1"/>
</dbReference>
<evidence type="ECO:0000256" key="2">
    <source>
        <dbReference type="ARBA" id="ARBA00022737"/>
    </source>
</evidence>